<dbReference type="KEGG" id="dpx:DAPPUDRAFT_316678"/>
<keyword evidence="1" id="KW-0732">Signal</keyword>
<feature type="signal peptide" evidence="1">
    <location>
        <begin position="1"/>
        <end position="23"/>
    </location>
</feature>
<proteinExistence type="predicted"/>
<feature type="chain" id="PRO_5003237369" evidence="1">
    <location>
        <begin position="24"/>
        <end position="206"/>
    </location>
</feature>
<dbReference type="HOGENOM" id="CLU_082227_0_0_1"/>
<evidence type="ECO:0000313" key="3">
    <source>
        <dbReference type="Proteomes" id="UP000000305"/>
    </source>
</evidence>
<accession>E9GDN5</accession>
<keyword evidence="3" id="KW-1185">Reference proteome</keyword>
<evidence type="ECO:0000256" key="1">
    <source>
        <dbReference type="SAM" id="SignalP"/>
    </source>
</evidence>
<dbReference type="Proteomes" id="UP000000305">
    <property type="component" value="Unassembled WGS sequence"/>
</dbReference>
<protein>
    <submittedName>
        <fullName evidence="2">Uncharacterized protein</fullName>
    </submittedName>
</protein>
<dbReference type="EMBL" id="GL732540">
    <property type="protein sequence ID" value="EFX82112.1"/>
    <property type="molecule type" value="Genomic_DNA"/>
</dbReference>
<dbReference type="AlphaFoldDB" id="E9GDN5"/>
<gene>
    <name evidence="2" type="ORF">DAPPUDRAFT_316678</name>
</gene>
<organism evidence="2 3">
    <name type="scientific">Daphnia pulex</name>
    <name type="common">Water flea</name>
    <dbReference type="NCBI Taxonomy" id="6669"/>
    <lineage>
        <taxon>Eukaryota</taxon>
        <taxon>Metazoa</taxon>
        <taxon>Ecdysozoa</taxon>
        <taxon>Arthropoda</taxon>
        <taxon>Crustacea</taxon>
        <taxon>Branchiopoda</taxon>
        <taxon>Diplostraca</taxon>
        <taxon>Cladocera</taxon>
        <taxon>Anomopoda</taxon>
        <taxon>Daphniidae</taxon>
        <taxon>Daphnia</taxon>
    </lineage>
</organism>
<reference evidence="2 3" key="1">
    <citation type="journal article" date="2011" name="Science">
        <title>The ecoresponsive genome of Daphnia pulex.</title>
        <authorList>
            <person name="Colbourne J.K."/>
            <person name="Pfrender M.E."/>
            <person name="Gilbert D."/>
            <person name="Thomas W.K."/>
            <person name="Tucker A."/>
            <person name="Oakley T.H."/>
            <person name="Tokishita S."/>
            <person name="Aerts A."/>
            <person name="Arnold G.J."/>
            <person name="Basu M.K."/>
            <person name="Bauer D.J."/>
            <person name="Caceres C.E."/>
            <person name="Carmel L."/>
            <person name="Casola C."/>
            <person name="Choi J.H."/>
            <person name="Detter J.C."/>
            <person name="Dong Q."/>
            <person name="Dusheyko S."/>
            <person name="Eads B.D."/>
            <person name="Frohlich T."/>
            <person name="Geiler-Samerotte K.A."/>
            <person name="Gerlach D."/>
            <person name="Hatcher P."/>
            <person name="Jogdeo S."/>
            <person name="Krijgsveld J."/>
            <person name="Kriventseva E.V."/>
            <person name="Kultz D."/>
            <person name="Laforsch C."/>
            <person name="Lindquist E."/>
            <person name="Lopez J."/>
            <person name="Manak J.R."/>
            <person name="Muller J."/>
            <person name="Pangilinan J."/>
            <person name="Patwardhan R.P."/>
            <person name="Pitluck S."/>
            <person name="Pritham E.J."/>
            <person name="Rechtsteiner A."/>
            <person name="Rho M."/>
            <person name="Rogozin I.B."/>
            <person name="Sakarya O."/>
            <person name="Salamov A."/>
            <person name="Schaack S."/>
            <person name="Shapiro H."/>
            <person name="Shiga Y."/>
            <person name="Skalitzky C."/>
            <person name="Smith Z."/>
            <person name="Souvorov A."/>
            <person name="Sung W."/>
            <person name="Tang Z."/>
            <person name="Tsuchiya D."/>
            <person name="Tu H."/>
            <person name="Vos H."/>
            <person name="Wang M."/>
            <person name="Wolf Y.I."/>
            <person name="Yamagata H."/>
            <person name="Yamada T."/>
            <person name="Ye Y."/>
            <person name="Shaw J.R."/>
            <person name="Andrews J."/>
            <person name="Crease T.J."/>
            <person name="Tang H."/>
            <person name="Lucas S.M."/>
            <person name="Robertson H.M."/>
            <person name="Bork P."/>
            <person name="Koonin E.V."/>
            <person name="Zdobnov E.M."/>
            <person name="Grigoriev I.V."/>
            <person name="Lynch M."/>
            <person name="Boore J.L."/>
        </authorList>
    </citation>
    <scope>NUCLEOTIDE SEQUENCE [LARGE SCALE GENOMIC DNA]</scope>
</reference>
<evidence type="ECO:0000313" key="2">
    <source>
        <dbReference type="EMBL" id="EFX82112.1"/>
    </source>
</evidence>
<sequence length="206" mass="23045">MNDLIVLKVLTTVLLLVVSITDGQQSTVTKTKTVKELFIKTEIKKTTKSTFCASIITTSSSAVTACRRRRQYWIDTPVFIAVNDDDDQHISQFLLRPTHVFPVEPTVVPGAAFKGDKDDSSPSFDVVSSQYVNEPSTFQTTGDYFQPRIYLAELANFFANLLRTTLIEFVTRTKTKTVTRTSTETTTNSFFLSGCTPSPFPFLICK</sequence>
<name>E9GDN5_DAPPU</name>
<dbReference type="InParanoid" id="E9GDN5"/>